<protein>
    <recommendedName>
        <fullName evidence="3">Oxidoreductase</fullName>
    </recommendedName>
</protein>
<name>A0A7U7G8H4_9GAMM</name>
<accession>A0A7U7G8H4</accession>
<dbReference type="EMBL" id="CBTK010000028">
    <property type="protein sequence ID" value="CDH43520.1"/>
    <property type="molecule type" value="Genomic_DNA"/>
</dbReference>
<dbReference type="Pfam" id="PF06073">
    <property type="entry name" value="DUF934"/>
    <property type="match status" value="1"/>
</dbReference>
<dbReference type="AlphaFoldDB" id="A0A7U7G8H4"/>
<dbReference type="PIRSF" id="PIRSF030820">
    <property type="entry name" value="UCP030820"/>
    <property type="match status" value="1"/>
</dbReference>
<evidence type="ECO:0000313" key="2">
    <source>
        <dbReference type="Proteomes" id="UP000019184"/>
    </source>
</evidence>
<keyword evidence="2" id="KW-1185">Reference proteome</keyword>
<proteinExistence type="predicted"/>
<dbReference type="InterPro" id="IPR008318">
    <property type="entry name" value="UCP030820"/>
</dbReference>
<reference evidence="1 2" key="1">
    <citation type="journal article" date="2014" name="ISME J.">
        <title>Candidatus Competibacter-lineage genomes retrieved from metagenomes reveal functional metabolic diversity.</title>
        <authorList>
            <person name="McIlroy S.J."/>
            <person name="Albertsen M."/>
            <person name="Andresen E.K."/>
            <person name="Saunders A.M."/>
            <person name="Kristiansen R."/>
            <person name="Stokholm-Bjerregaard M."/>
            <person name="Nielsen K.L."/>
            <person name="Nielsen P.H."/>
        </authorList>
    </citation>
    <scope>NUCLEOTIDE SEQUENCE [LARGE SCALE GENOMIC DNA]</scope>
    <source>
        <strain evidence="1 2">Run_B_J11</strain>
    </source>
</reference>
<evidence type="ECO:0000313" key="1">
    <source>
        <dbReference type="EMBL" id="CDH43520.1"/>
    </source>
</evidence>
<dbReference type="Proteomes" id="UP000019184">
    <property type="component" value="Unassembled WGS sequence"/>
</dbReference>
<organism evidence="1 2">
    <name type="scientific">Candidatus Contendobacter odensis Run_B_J11</name>
    <dbReference type="NCBI Taxonomy" id="1400861"/>
    <lineage>
        <taxon>Bacteria</taxon>
        <taxon>Pseudomonadati</taxon>
        <taxon>Pseudomonadota</taxon>
        <taxon>Gammaproteobacteria</taxon>
        <taxon>Candidatus Competibacteraceae</taxon>
        <taxon>Candidatus Contendibacter</taxon>
    </lineage>
</organism>
<gene>
    <name evidence="1" type="ORF">BN874_1230030</name>
</gene>
<evidence type="ECO:0008006" key="3">
    <source>
        <dbReference type="Google" id="ProtNLM"/>
    </source>
</evidence>
<sequence>MPLRSSAMRRIIKNRQIIEDYWQHLTDDGELPANPVIVSLARWKQQRSVLLERGEPVGVRLPNTINPAELAEDLPKLAVVALEFPKFADGRAYSQARLLRERYGYRGEIRAVGDVLRDQVFFMARGGFDVFELREDRSLEDALEAFGEFSESYQPAADQPLPLYRRGR</sequence>
<comment type="caution">
    <text evidence="1">The sequence shown here is derived from an EMBL/GenBank/DDBJ whole genome shotgun (WGS) entry which is preliminary data.</text>
</comment>